<protein>
    <submittedName>
        <fullName evidence="7">Membrane protein</fullName>
    </submittedName>
</protein>
<keyword evidence="2" id="KW-1003">Cell membrane</keyword>
<keyword evidence="4 6" id="KW-1133">Transmembrane helix</keyword>
<organism evidence="7 8">
    <name type="scientific">Thiobacillus denitrificans</name>
    <dbReference type="NCBI Taxonomy" id="36861"/>
    <lineage>
        <taxon>Bacteria</taxon>
        <taxon>Pseudomonadati</taxon>
        <taxon>Pseudomonadota</taxon>
        <taxon>Betaproteobacteria</taxon>
        <taxon>Nitrosomonadales</taxon>
        <taxon>Thiobacillaceae</taxon>
        <taxon>Thiobacillus</taxon>
    </lineage>
</organism>
<feature type="transmembrane region" description="Helical" evidence="6">
    <location>
        <begin position="127"/>
        <end position="145"/>
    </location>
</feature>
<dbReference type="AlphaFoldDB" id="A0A106BQ97"/>
<dbReference type="InterPro" id="IPR020948">
    <property type="entry name" value="P_starv_induced_PsiE-like"/>
</dbReference>
<evidence type="ECO:0000313" key="8">
    <source>
        <dbReference type="Proteomes" id="UP000064243"/>
    </source>
</evidence>
<dbReference type="RefSeq" id="WP_059753804.1">
    <property type="nucleotide sequence ID" value="NZ_LDUG01000019.1"/>
</dbReference>
<feature type="transmembrane region" description="Helical" evidence="6">
    <location>
        <begin position="69"/>
        <end position="90"/>
    </location>
</feature>
<dbReference type="PATRIC" id="fig|36861.3.peg.838"/>
<comment type="subcellular location">
    <subcellularLocation>
        <location evidence="1">Cell membrane</location>
        <topology evidence="1">Multi-pass membrane protein</topology>
    </subcellularLocation>
</comment>
<evidence type="ECO:0000256" key="1">
    <source>
        <dbReference type="ARBA" id="ARBA00004651"/>
    </source>
</evidence>
<evidence type="ECO:0000256" key="5">
    <source>
        <dbReference type="ARBA" id="ARBA00023136"/>
    </source>
</evidence>
<keyword evidence="5 6" id="KW-0472">Membrane</keyword>
<dbReference type="Pfam" id="PF06146">
    <property type="entry name" value="PsiE"/>
    <property type="match status" value="1"/>
</dbReference>
<comment type="caution">
    <text evidence="7">The sequence shown here is derived from an EMBL/GenBank/DDBJ whole genome shotgun (WGS) entry which is preliminary data.</text>
</comment>
<reference evidence="7 8" key="1">
    <citation type="journal article" date="2015" name="Appl. Environ. Microbiol.">
        <title>Aerobic and Anaerobic Thiosulfate Oxidation by a Cold-Adapted, Subglacial Chemoautotroph.</title>
        <authorList>
            <person name="Harrold Z.R."/>
            <person name="Skidmore M.L."/>
            <person name="Hamilton T.L."/>
            <person name="Desch L."/>
            <person name="Amada K."/>
            <person name="van Gelder W."/>
            <person name="Glover K."/>
            <person name="Roden E.E."/>
            <person name="Boyd E.S."/>
        </authorList>
    </citation>
    <scope>NUCLEOTIDE SEQUENCE [LARGE SCALE GENOMIC DNA]</scope>
    <source>
        <strain evidence="7 8">RG</strain>
    </source>
</reference>
<feature type="transmembrane region" description="Helical" evidence="6">
    <location>
        <begin position="102"/>
        <end position="121"/>
    </location>
</feature>
<gene>
    <name evidence="7" type="ORF">ABW22_06820</name>
</gene>
<feature type="transmembrane region" description="Helical" evidence="6">
    <location>
        <begin position="28"/>
        <end position="53"/>
    </location>
</feature>
<accession>A0A106BQ97</accession>
<keyword evidence="3 6" id="KW-0812">Transmembrane</keyword>
<dbReference type="Proteomes" id="UP000064243">
    <property type="component" value="Unassembled WGS sequence"/>
</dbReference>
<dbReference type="EMBL" id="LDUG01000019">
    <property type="protein sequence ID" value="KVW96660.1"/>
    <property type="molecule type" value="Genomic_DNA"/>
</dbReference>
<evidence type="ECO:0000256" key="2">
    <source>
        <dbReference type="ARBA" id="ARBA00022475"/>
    </source>
</evidence>
<keyword evidence="8" id="KW-1185">Reference proteome</keyword>
<sequence length="158" mass="17654">MNQNTDSSPSLKLVDDPLIRGLTISIRYAVRILAVLMVLVIWWGVADVVYVLYERISTHPYYLLNISDIFATFGAFMAVLIAIEIFINIASYLRENVIHIKLVLATAFMAVARKVIVLDYKEVSAEYVFATAALVLALSVAYWLAVVKNTSIESHGEL</sequence>
<dbReference type="GO" id="GO:0005886">
    <property type="term" value="C:plasma membrane"/>
    <property type="evidence" value="ECO:0007669"/>
    <property type="project" value="UniProtKB-SubCell"/>
</dbReference>
<evidence type="ECO:0000313" key="7">
    <source>
        <dbReference type="EMBL" id="KVW96660.1"/>
    </source>
</evidence>
<evidence type="ECO:0000256" key="6">
    <source>
        <dbReference type="SAM" id="Phobius"/>
    </source>
</evidence>
<dbReference type="OrthoDB" id="5421219at2"/>
<name>A0A106BQ97_THIDE</name>
<proteinExistence type="predicted"/>
<evidence type="ECO:0000256" key="4">
    <source>
        <dbReference type="ARBA" id="ARBA00022989"/>
    </source>
</evidence>
<evidence type="ECO:0000256" key="3">
    <source>
        <dbReference type="ARBA" id="ARBA00022692"/>
    </source>
</evidence>